<reference evidence="10" key="1">
    <citation type="journal article" date="2020" name="mSystems">
        <title>Genome- and Community-Level Interaction Insights into Carbon Utilization and Element Cycling Functions of Hydrothermarchaeota in Hydrothermal Sediment.</title>
        <authorList>
            <person name="Zhou Z."/>
            <person name="Liu Y."/>
            <person name="Xu W."/>
            <person name="Pan J."/>
            <person name="Luo Z.H."/>
            <person name="Li M."/>
        </authorList>
    </citation>
    <scope>NUCLEOTIDE SEQUENCE [LARGE SCALE GENOMIC DNA]</scope>
    <source>
        <strain evidence="10">SpSt-914</strain>
    </source>
</reference>
<dbReference type="Gene3D" id="1.10.3720.10">
    <property type="entry name" value="MetI-like"/>
    <property type="match status" value="1"/>
</dbReference>
<evidence type="ECO:0000256" key="5">
    <source>
        <dbReference type="ARBA" id="ARBA00022692"/>
    </source>
</evidence>
<comment type="subcellular location">
    <subcellularLocation>
        <location evidence="1 8">Cell membrane</location>
        <topology evidence="1 8">Multi-pass membrane protein</topology>
    </subcellularLocation>
</comment>
<dbReference type="PROSITE" id="PS50928">
    <property type="entry name" value="ABC_TM1"/>
    <property type="match status" value="1"/>
</dbReference>
<evidence type="ECO:0000256" key="3">
    <source>
        <dbReference type="ARBA" id="ARBA00022448"/>
    </source>
</evidence>
<dbReference type="InterPro" id="IPR035906">
    <property type="entry name" value="MetI-like_sf"/>
</dbReference>
<keyword evidence="7 8" id="KW-0472">Membrane</keyword>
<evidence type="ECO:0000256" key="8">
    <source>
        <dbReference type="RuleBase" id="RU363043"/>
    </source>
</evidence>
<dbReference type="Pfam" id="PF00528">
    <property type="entry name" value="BPD_transp_1"/>
    <property type="match status" value="1"/>
</dbReference>
<dbReference type="NCBIfam" id="TIGR00974">
    <property type="entry name" value="3a0107s02c"/>
    <property type="match status" value="1"/>
</dbReference>
<name>A0A7V3PSI8_UNCW3</name>
<keyword evidence="6 8" id="KW-1133">Transmembrane helix</keyword>
<keyword evidence="4 8" id="KW-1003">Cell membrane</keyword>
<proteinExistence type="inferred from homology"/>
<dbReference type="InterPro" id="IPR000515">
    <property type="entry name" value="MetI-like"/>
</dbReference>
<evidence type="ECO:0000313" key="10">
    <source>
        <dbReference type="EMBL" id="HGD12645.1"/>
    </source>
</evidence>
<dbReference type="GO" id="GO:0005315">
    <property type="term" value="F:phosphate transmembrane transporter activity"/>
    <property type="evidence" value="ECO:0007669"/>
    <property type="project" value="InterPro"/>
</dbReference>
<evidence type="ECO:0000256" key="2">
    <source>
        <dbReference type="ARBA" id="ARBA00007069"/>
    </source>
</evidence>
<evidence type="ECO:0000256" key="1">
    <source>
        <dbReference type="ARBA" id="ARBA00004651"/>
    </source>
</evidence>
<feature type="transmembrane region" description="Helical" evidence="8">
    <location>
        <begin position="101"/>
        <end position="127"/>
    </location>
</feature>
<dbReference type="EMBL" id="DTMZ01000013">
    <property type="protein sequence ID" value="HGD12645.1"/>
    <property type="molecule type" value="Genomic_DNA"/>
</dbReference>
<evidence type="ECO:0000256" key="6">
    <source>
        <dbReference type="ARBA" id="ARBA00022989"/>
    </source>
</evidence>
<dbReference type="SUPFAM" id="SSF161098">
    <property type="entry name" value="MetI-like"/>
    <property type="match status" value="1"/>
</dbReference>
<feature type="transmembrane region" description="Helical" evidence="8">
    <location>
        <begin position="12"/>
        <end position="34"/>
    </location>
</feature>
<evidence type="ECO:0000259" key="9">
    <source>
        <dbReference type="PROSITE" id="PS50928"/>
    </source>
</evidence>
<keyword evidence="5 8" id="KW-0812">Transmembrane</keyword>
<dbReference type="PANTHER" id="PTHR43470">
    <property type="entry name" value="PHOSPHATE TRANSPORT SYSTEM PERMEASE PROTEIN PSTA-RELATED"/>
    <property type="match status" value="1"/>
</dbReference>
<dbReference type="CDD" id="cd06261">
    <property type="entry name" value="TM_PBP2"/>
    <property type="match status" value="1"/>
</dbReference>
<evidence type="ECO:0000256" key="4">
    <source>
        <dbReference type="ARBA" id="ARBA00022475"/>
    </source>
</evidence>
<dbReference type="GO" id="GO:0035435">
    <property type="term" value="P:phosphate ion transmembrane transport"/>
    <property type="evidence" value="ECO:0007669"/>
    <property type="project" value="InterPro"/>
</dbReference>
<comment type="caution">
    <text evidence="10">The sequence shown here is derived from an EMBL/GenBank/DDBJ whole genome shotgun (WGS) entry which is preliminary data.</text>
</comment>
<feature type="domain" description="ABC transmembrane type-1" evidence="9">
    <location>
        <begin position="64"/>
        <end position="266"/>
    </location>
</feature>
<comment type="similarity">
    <text evidence="2 8">Belongs to the binding-protein-dependent transport system permease family. CysTW subfamily.</text>
</comment>
<sequence>MTCRALIIQRLVWFGLALLTFLTLLVLFFIIGYISAKGAPVITPEFLFSLPVRMGKEGGILPTIIVTLYIALLAIVVATPFGVGTAVYLTEYSRESALTRIIRFGADALAGVPSIIFGLFGFILFVIRLKMGWSILAGGLTLAMMVLPTIIRTSEEAIRAIPYQFREVSYSLGGTKSQTVWRVVLPNALPGILTGVILSLGRSVAETAAVIFTAGSTLRLPRTILDPGRTMAVHFYILAREGLSMERAYGTAFLLIIVILLINAFSYLLMFRLTRRLK</sequence>
<evidence type="ECO:0000256" key="7">
    <source>
        <dbReference type="ARBA" id="ARBA00023136"/>
    </source>
</evidence>
<feature type="transmembrane region" description="Helical" evidence="8">
    <location>
        <begin position="60"/>
        <end position="89"/>
    </location>
</feature>
<keyword evidence="3" id="KW-0813">Transport</keyword>
<feature type="transmembrane region" description="Helical" evidence="8">
    <location>
        <begin position="248"/>
        <end position="270"/>
    </location>
</feature>
<dbReference type="PANTHER" id="PTHR43470:SF3">
    <property type="entry name" value="PHOSPHATE TRANSPORT SYSTEM PERMEASE PROTEIN PSTA-RELATED"/>
    <property type="match status" value="1"/>
</dbReference>
<accession>A0A7V3PSI8</accession>
<dbReference type="AlphaFoldDB" id="A0A7V3PSI8"/>
<organism evidence="10">
    <name type="scientific">candidate division WOR-3 bacterium</name>
    <dbReference type="NCBI Taxonomy" id="2052148"/>
    <lineage>
        <taxon>Bacteria</taxon>
        <taxon>Bacteria division WOR-3</taxon>
    </lineage>
</organism>
<dbReference type="GO" id="GO:0005886">
    <property type="term" value="C:plasma membrane"/>
    <property type="evidence" value="ECO:0007669"/>
    <property type="project" value="UniProtKB-SubCell"/>
</dbReference>
<gene>
    <name evidence="10" type="primary">pstA</name>
    <name evidence="10" type="ORF">ENX16_00965</name>
</gene>
<comment type="caution">
    <text evidence="8">Lacks conserved residue(s) required for the propagation of feature annotation.</text>
</comment>
<protein>
    <recommendedName>
        <fullName evidence="8">Phosphate transport system permease protein PstA</fullName>
    </recommendedName>
</protein>
<feature type="transmembrane region" description="Helical" evidence="8">
    <location>
        <begin position="133"/>
        <end position="151"/>
    </location>
</feature>
<dbReference type="InterPro" id="IPR005672">
    <property type="entry name" value="Phosphate_PstA"/>
</dbReference>